<organism evidence="2">
    <name type="scientific">marine metagenome</name>
    <dbReference type="NCBI Taxonomy" id="408172"/>
    <lineage>
        <taxon>unclassified sequences</taxon>
        <taxon>metagenomes</taxon>
        <taxon>ecological metagenomes</taxon>
    </lineage>
</organism>
<sequence>MIGLKNNFANSNITYVNFLHQLCIKLNKMAQAGLHAIIGYQTKRIIPYEKRIIPAIIFGSMLPDIDIIVVGIGSLFNNLMVAEKLFHRTFTHSFFTLIFVYLFFAILSELKKNPTFKSVGKGIAIGMLIHYLTDSILWFNKIDLLWPLPINPIDIWNSWSPPKPIIHALLTIEFFCFRWYAWFLIKKHYEKPNKHSWIIMHLNIWKNLETWIFLLFIFLTIWEVSWFKLVFGFAYIPSLIMALFSTYASRDALECKTE</sequence>
<feature type="transmembrane region" description="Helical" evidence="1">
    <location>
        <begin position="165"/>
        <end position="185"/>
    </location>
</feature>
<gene>
    <name evidence="2" type="ORF">METZ01_LOCUS322410</name>
</gene>
<accession>A0A382P8H4</accession>
<proteinExistence type="predicted"/>
<protein>
    <submittedName>
        <fullName evidence="2">Uncharacterized protein</fullName>
    </submittedName>
</protein>
<evidence type="ECO:0000256" key="1">
    <source>
        <dbReference type="SAM" id="Phobius"/>
    </source>
</evidence>
<feature type="transmembrane region" description="Helical" evidence="1">
    <location>
        <begin position="225"/>
        <end position="244"/>
    </location>
</feature>
<feature type="transmembrane region" description="Helical" evidence="1">
    <location>
        <begin position="197"/>
        <end position="219"/>
    </location>
</feature>
<feature type="transmembrane region" description="Helical" evidence="1">
    <location>
        <begin position="89"/>
        <end position="107"/>
    </location>
</feature>
<dbReference type="EMBL" id="UINC01105546">
    <property type="protein sequence ID" value="SVC69556.1"/>
    <property type="molecule type" value="Genomic_DNA"/>
</dbReference>
<dbReference type="InterPro" id="IPR007404">
    <property type="entry name" value="YdjM-like"/>
</dbReference>
<name>A0A382P8H4_9ZZZZ</name>
<evidence type="ECO:0000313" key="2">
    <source>
        <dbReference type="EMBL" id="SVC69556.1"/>
    </source>
</evidence>
<dbReference type="AlphaFoldDB" id="A0A382P8H4"/>
<keyword evidence="1" id="KW-0812">Transmembrane</keyword>
<keyword evidence="1" id="KW-1133">Transmembrane helix</keyword>
<feature type="transmembrane region" description="Helical" evidence="1">
    <location>
        <begin position="119"/>
        <end position="139"/>
    </location>
</feature>
<reference evidence="2" key="1">
    <citation type="submission" date="2018-05" db="EMBL/GenBank/DDBJ databases">
        <authorList>
            <person name="Lanie J.A."/>
            <person name="Ng W.-L."/>
            <person name="Kazmierczak K.M."/>
            <person name="Andrzejewski T.M."/>
            <person name="Davidsen T.M."/>
            <person name="Wayne K.J."/>
            <person name="Tettelin H."/>
            <person name="Glass J.I."/>
            <person name="Rusch D."/>
            <person name="Podicherti R."/>
            <person name="Tsui H.-C.T."/>
            <person name="Winkler M.E."/>
        </authorList>
    </citation>
    <scope>NUCLEOTIDE SEQUENCE</scope>
</reference>
<feature type="transmembrane region" description="Helical" evidence="1">
    <location>
        <begin position="52"/>
        <end position="77"/>
    </location>
</feature>
<dbReference type="Pfam" id="PF04307">
    <property type="entry name" value="YdjM"/>
    <property type="match status" value="1"/>
</dbReference>
<keyword evidence="1" id="KW-0472">Membrane</keyword>